<keyword evidence="2" id="KW-0805">Transcription regulation</keyword>
<evidence type="ECO:0000256" key="4">
    <source>
        <dbReference type="ARBA" id="ARBA00023163"/>
    </source>
</evidence>
<dbReference type="GO" id="GO:0003677">
    <property type="term" value="F:DNA binding"/>
    <property type="evidence" value="ECO:0007669"/>
    <property type="project" value="UniProtKB-KW"/>
</dbReference>
<dbReference type="Proteomes" id="UP000194151">
    <property type="component" value="Chromosome"/>
</dbReference>
<evidence type="ECO:0000256" key="2">
    <source>
        <dbReference type="ARBA" id="ARBA00023015"/>
    </source>
</evidence>
<proteinExistence type="inferred from homology"/>
<evidence type="ECO:0000313" key="6">
    <source>
        <dbReference type="EMBL" id="ARP83667.1"/>
    </source>
</evidence>
<evidence type="ECO:0000256" key="1">
    <source>
        <dbReference type="ARBA" id="ARBA00009437"/>
    </source>
</evidence>
<protein>
    <recommendedName>
        <fullName evidence="5">HTH lysR-type domain-containing protein</fullName>
    </recommendedName>
</protein>
<dbReference type="Gene3D" id="1.10.10.10">
    <property type="entry name" value="Winged helix-like DNA-binding domain superfamily/Winged helix DNA-binding domain"/>
    <property type="match status" value="1"/>
</dbReference>
<evidence type="ECO:0000313" key="7">
    <source>
        <dbReference type="Proteomes" id="UP000194151"/>
    </source>
</evidence>
<dbReference type="Pfam" id="PF00126">
    <property type="entry name" value="HTH_1"/>
    <property type="match status" value="1"/>
</dbReference>
<dbReference type="RefSeq" id="WP_086066993.1">
    <property type="nucleotide sequence ID" value="NZ_CP021108.1"/>
</dbReference>
<feature type="domain" description="HTH lysR-type" evidence="5">
    <location>
        <begin position="6"/>
        <end position="63"/>
    </location>
</feature>
<dbReference type="SUPFAM" id="SSF46785">
    <property type="entry name" value="Winged helix' DNA-binding domain"/>
    <property type="match status" value="1"/>
</dbReference>
<dbReference type="EMBL" id="CP021108">
    <property type="protein sequence ID" value="ARP83667.1"/>
    <property type="molecule type" value="Genomic_DNA"/>
</dbReference>
<dbReference type="SUPFAM" id="SSF53850">
    <property type="entry name" value="Periplasmic binding protein-like II"/>
    <property type="match status" value="1"/>
</dbReference>
<dbReference type="InterPro" id="IPR036388">
    <property type="entry name" value="WH-like_DNA-bd_sf"/>
</dbReference>
<dbReference type="AlphaFoldDB" id="A0A1W6YRI9"/>
<name>A0A1W6YRI9_9BORD</name>
<accession>A0A1W6YRI9</accession>
<dbReference type="PROSITE" id="PS50931">
    <property type="entry name" value="HTH_LYSR"/>
    <property type="match status" value="1"/>
</dbReference>
<gene>
    <name evidence="6" type="ORF">CAL12_24550</name>
</gene>
<reference evidence="6 7" key="1">
    <citation type="submission" date="2017-05" db="EMBL/GenBank/DDBJ databases">
        <title>Complete and WGS of Bordetella genogroups.</title>
        <authorList>
            <person name="Spilker T."/>
            <person name="LiPuma J."/>
        </authorList>
    </citation>
    <scope>NUCLEOTIDE SEQUENCE [LARGE SCALE GENOMIC DNA]</scope>
    <source>
        <strain evidence="6 7">AU19157</strain>
    </source>
</reference>
<dbReference type="PANTHER" id="PTHR30118:SF15">
    <property type="entry name" value="TRANSCRIPTIONAL REGULATORY PROTEIN"/>
    <property type="match status" value="1"/>
</dbReference>
<dbReference type="OrthoDB" id="8583877at2"/>
<keyword evidence="4" id="KW-0804">Transcription</keyword>
<dbReference type="InterPro" id="IPR005119">
    <property type="entry name" value="LysR_subst-bd"/>
</dbReference>
<evidence type="ECO:0000256" key="3">
    <source>
        <dbReference type="ARBA" id="ARBA00023125"/>
    </source>
</evidence>
<dbReference type="Gene3D" id="3.40.190.10">
    <property type="entry name" value="Periplasmic binding protein-like II"/>
    <property type="match status" value="2"/>
</dbReference>
<dbReference type="InterPro" id="IPR036390">
    <property type="entry name" value="WH_DNA-bd_sf"/>
</dbReference>
<keyword evidence="7" id="KW-1185">Reference proteome</keyword>
<dbReference type="InterPro" id="IPR000847">
    <property type="entry name" value="LysR_HTH_N"/>
</dbReference>
<keyword evidence="3" id="KW-0238">DNA-binding</keyword>
<organism evidence="6 7">
    <name type="scientific">Bordetella genomosp. 8</name>
    <dbReference type="NCBI Taxonomy" id="1416806"/>
    <lineage>
        <taxon>Bacteria</taxon>
        <taxon>Pseudomonadati</taxon>
        <taxon>Pseudomonadota</taxon>
        <taxon>Betaproteobacteria</taxon>
        <taxon>Burkholderiales</taxon>
        <taxon>Alcaligenaceae</taxon>
        <taxon>Bordetella</taxon>
    </lineage>
</organism>
<dbReference type="Pfam" id="PF03466">
    <property type="entry name" value="LysR_substrate"/>
    <property type="match status" value="1"/>
</dbReference>
<dbReference type="InterPro" id="IPR050389">
    <property type="entry name" value="LysR-type_TF"/>
</dbReference>
<evidence type="ECO:0000259" key="5">
    <source>
        <dbReference type="PROSITE" id="PS50931"/>
    </source>
</evidence>
<dbReference type="KEGG" id="bgv:CAL12_24550"/>
<dbReference type="STRING" id="1416806.CAL12_24550"/>
<comment type="similarity">
    <text evidence="1">Belongs to the LysR transcriptional regulatory family.</text>
</comment>
<sequence length="321" mass="35960">MNIENIDLNLLVAFDAMMQERNVTRAGVRVGLSQPSMSHALVRLRQLCGDPLFVRVKTGMEPTPFALRIAPSVRAGLSVLQAGLQNAVPFDPAQSGRTFEVLLSDLGEVVFLPRLMKHLTEVAPGISLRVLQRPREGYRDALEAEEADLAIGFLPALSAGFYQQRLFGDHYVCLLRAGHPRIGQRLDIQQFAAESHVMIEPAGSRYSRVSPQSSTTTLIEQYLEKQGLRRHIALRVPHFTVVPDIIETSDLLAVIPSTVARIMAPQRRIKILPLPLETPPSFEVKQFWHERSHQDDGTRWLRGVIAELFMEQRSPVPTVLD</sequence>
<dbReference type="GO" id="GO:0003700">
    <property type="term" value="F:DNA-binding transcription factor activity"/>
    <property type="evidence" value="ECO:0007669"/>
    <property type="project" value="InterPro"/>
</dbReference>
<dbReference type="CDD" id="cd08459">
    <property type="entry name" value="PBP2_DntR_NahR_LinR_like"/>
    <property type="match status" value="1"/>
</dbReference>
<dbReference type="PANTHER" id="PTHR30118">
    <property type="entry name" value="HTH-TYPE TRANSCRIPTIONAL REGULATOR LEUO-RELATED"/>
    <property type="match status" value="1"/>
</dbReference>
<dbReference type="PRINTS" id="PR00039">
    <property type="entry name" value="HTHLYSR"/>
</dbReference>